<reference evidence="1" key="1">
    <citation type="submission" date="2020-08" db="EMBL/GenBank/DDBJ databases">
        <title>Genome public.</title>
        <authorList>
            <person name="Liu C."/>
            <person name="Sun Q."/>
        </authorList>
    </citation>
    <scope>NUCLEOTIDE SEQUENCE</scope>
    <source>
        <strain evidence="1">BX15</strain>
    </source>
</reference>
<dbReference type="AlphaFoldDB" id="A0A923MLI2"/>
<proteinExistence type="predicted"/>
<organism evidence="1 2">
    <name type="scientific">Dysosmobacter segnis</name>
    <dbReference type="NCBI Taxonomy" id="2763042"/>
    <lineage>
        <taxon>Bacteria</taxon>
        <taxon>Bacillati</taxon>
        <taxon>Bacillota</taxon>
        <taxon>Clostridia</taxon>
        <taxon>Eubacteriales</taxon>
        <taxon>Oscillospiraceae</taxon>
        <taxon>Dysosmobacter</taxon>
    </lineage>
</organism>
<protein>
    <submittedName>
        <fullName evidence="1">Uncharacterized protein</fullName>
    </submittedName>
</protein>
<evidence type="ECO:0000313" key="1">
    <source>
        <dbReference type="EMBL" id="MBC5771729.1"/>
    </source>
</evidence>
<accession>A0A923MLI2</accession>
<sequence>MVDYEFYSSVYHGGAIPADDWAELEARAADQLRRYKRIYTVTAPDEQAEGMAVCAMAEALHNVDLIVSGDAGAVQSASIGSVSTSYGSAAATAVDVSEKGQAKALYRAACLYLDICRGVG</sequence>
<dbReference type="EMBL" id="JACOQI010000021">
    <property type="protein sequence ID" value="MBC5771729.1"/>
    <property type="molecule type" value="Genomic_DNA"/>
</dbReference>
<dbReference type="RefSeq" id="WP_187015920.1">
    <property type="nucleotide sequence ID" value="NZ_JACOQI010000021.1"/>
</dbReference>
<comment type="caution">
    <text evidence="1">The sequence shown here is derived from an EMBL/GenBank/DDBJ whole genome shotgun (WGS) entry which is preliminary data.</text>
</comment>
<keyword evidence="2" id="KW-1185">Reference proteome</keyword>
<gene>
    <name evidence="1" type="ORF">H8Z83_15615</name>
</gene>
<evidence type="ECO:0000313" key="2">
    <source>
        <dbReference type="Proteomes" id="UP000620327"/>
    </source>
</evidence>
<name>A0A923MLI2_9FIRM</name>
<dbReference type="Proteomes" id="UP000620327">
    <property type="component" value="Unassembled WGS sequence"/>
</dbReference>